<dbReference type="EMBL" id="KN549583">
    <property type="protein sequence ID" value="KHJ96811.1"/>
    <property type="molecule type" value="Genomic_DNA"/>
</dbReference>
<proteinExistence type="predicted"/>
<evidence type="ECO:0000313" key="3">
    <source>
        <dbReference type="Proteomes" id="UP000053660"/>
    </source>
</evidence>
<dbReference type="Gene3D" id="1.10.340.70">
    <property type="match status" value="1"/>
</dbReference>
<dbReference type="OrthoDB" id="5875526at2759"/>
<accession>A0A0B1TL36</accession>
<organism evidence="2 3">
    <name type="scientific">Oesophagostomum dentatum</name>
    <name type="common">Nodular worm</name>
    <dbReference type="NCBI Taxonomy" id="61180"/>
    <lineage>
        <taxon>Eukaryota</taxon>
        <taxon>Metazoa</taxon>
        <taxon>Ecdysozoa</taxon>
        <taxon>Nematoda</taxon>
        <taxon>Chromadorea</taxon>
        <taxon>Rhabditida</taxon>
        <taxon>Rhabditina</taxon>
        <taxon>Rhabditomorpha</taxon>
        <taxon>Strongyloidea</taxon>
        <taxon>Strongylidae</taxon>
        <taxon>Oesophagostomum</taxon>
    </lineage>
</organism>
<evidence type="ECO:0000259" key="1">
    <source>
        <dbReference type="Pfam" id="PF17921"/>
    </source>
</evidence>
<dbReference type="InterPro" id="IPR008042">
    <property type="entry name" value="Retrotrans_Pao"/>
</dbReference>
<dbReference type="Pfam" id="PF05380">
    <property type="entry name" value="Peptidase_A17"/>
    <property type="match status" value="1"/>
</dbReference>
<dbReference type="InterPro" id="IPR041588">
    <property type="entry name" value="Integrase_H2C2"/>
</dbReference>
<sequence length="472" mass="52978">MQHRRLKIANDKTKWNKQSAQNKLVRQKLVAQTDEPVSKAVFNEGTDIFQVSQDVSTRKSIRLLTGTVRAKGPGGTRTVQVLLDTGSELAFMDKRLAADLKLSAIGTAKVHISTFGSNETKENVCERVKAGLYDSEGNHHKFSAMASVYGPMGFFLASNQAICAAAYLKHRASQNLLVAKSRLPSIQAQQTIPKLEIMAIAMAAGLALSTIAELNREINIGEVIILSDSEIALTWLRIGATTKVAGVLVANRVTTEQEIIEPDRFGSLQKLKRTMAYVLRFVRKASRGLEEGKQKEMQKSIPELPKEHIRGAFTGIEIRNAMSTVTRLHQVEHRPTLEHPPNCKLNLINDSNGLIQCYGRLRNSILANETKYPAFIAPNTALARLIIEDEHGDIHCAKSHTNSNARQRYWIPRLRRLIKKVIKRCDRCQRFNDLRYRYSKTKDSPEMGVMEGRPFLRIALDCFRPLALKEES</sequence>
<dbReference type="PANTHER" id="PTHR47331">
    <property type="entry name" value="PHD-TYPE DOMAIN-CONTAINING PROTEIN"/>
    <property type="match status" value="1"/>
</dbReference>
<keyword evidence="3" id="KW-1185">Reference proteome</keyword>
<gene>
    <name evidence="2" type="ORF">OESDEN_03223</name>
</gene>
<evidence type="ECO:0000313" key="2">
    <source>
        <dbReference type="EMBL" id="KHJ96811.1"/>
    </source>
</evidence>
<name>A0A0B1TL36_OESDE</name>
<dbReference type="Pfam" id="PF17921">
    <property type="entry name" value="Integrase_H2C2"/>
    <property type="match status" value="1"/>
</dbReference>
<protein>
    <recommendedName>
        <fullName evidence="1">Integrase zinc-binding domain-containing protein</fullName>
    </recommendedName>
</protein>
<dbReference type="AlphaFoldDB" id="A0A0B1TL36"/>
<reference evidence="2 3" key="1">
    <citation type="submission" date="2014-03" db="EMBL/GenBank/DDBJ databases">
        <title>Draft genome of the hookworm Oesophagostomum dentatum.</title>
        <authorList>
            <person name="Mitreva M."/>
        </authorList>
    </citation>
    <scope>NUCLEOTIDE SEQUENCE [LARGE SCALE GENOMIC DNA]</scope>
    <source>
        <strain evidence="2 3">OD-Hann</strain>
    </source>
</reference>
<dbReference type="Proteomes" id="UP000053660">
    <property type="component" value="Unassembled WGS sequence"/>
</dbReference>
<feature type="domain" description="Integrase zinc-binding" evidence="1">
    <location>
        <begin position="379"/>
        <end position="432"/>
    </location>
</feature>